<evidence type="ECO:0000313" key="2">
    <source>
        <dbReference type="EMBL" id="PBK96077.1"/>
    </source>
</evidence>
<evidence type="ECO:0000256" key="1">
    <source>
        <dbReference type="SAM" id="Phobius"/>
    </source>
</evidence>
<keyword evidence="1" id="KW-1133">Transmembrane helix</keyword>
<dbReference type="InParanoid" id="A0A2H3E413"/>
<dbReference type="EMBL" id="KZ293651">
    <property type="protein sequence ID" value="PBK96077.1"/>
    <property type="molecule type" value="Genomic_DNA"/>
</dbReference>
<keyword evidence="1" id="KW-0472">Membrane</keyword>
<dbReference type="Proteomes" id="UP000217790">
    <property type="component" value="Unassembled WGS sequence"/>
</dbReference>
<keyword evidence="3" id="KW-1185">Reference proteome</keyword>
<proteinExistence type="predicted"/>
<accession>A0A2H3E413</accession>
<name>A0A2H3E413_ARMGA</name>
<keyword evidence="1" id="KW-0812">Transmembrane</keyword>
<organism evidence="2 3">
    <name type="scientific">Armillaria gallica</name>
    <name type="common">Bulbous honey fungus</name>
    <name type="synonym">Armillaria bulbosa</name>
    <dbReference type="NCBI Taxonomy" id="47427"/>
    <lineage>
        <taxon>Eukaryota</taxon>
        <taxon>Fungi</taxon>
        <taxon>Dikarya</taxon>
        <taxon>Basidiomycota</taxon>
        <taxon>Agaricomycotina</taxon>
        <taxon>Agaricomycetes</taxon>
        <taxon>Agaricomycetidae</taxon>
        <taxon>Agaricales</taxon>
        <taxon>Marasmiineae</taxon>
        <taxon>Physalacriaceae</taxon>
        <taxon>Armillaria</taxon>
    </lineage>
</organism>
<gene>
    <name evidence="2" type="ORF">ARMGADRAFT_1028294</name>
</gene>
<protein>
    <submittedName>
        <fullName evidence="2">Uncharacterized protein</fullName>
    </submittedName>
</protein>
<dbReference type="AlphaFoldDB" id="A0A2H3E413"/>
<sequence>MLSTMITVLYMLLTTLFMMAWTMLHHAFIQNGDNYYTVITVLGDQGSWCLGSKLWLRLSLQGLGISKTPSWAQSPQDWQAQAGLGLSRDLEGYAMVPIIVVLLLYHE</sequence>
<reference evidence="3" key="1">
    <citation type="journal article" date="2017" name="Nat. Ecol. Evol.">
        <title>Genome expansion and lineage-specific genetic innovations in the forest pathogenic fungi Armillaria.</title>
        <authorList>
            <person name="Sipos G."/>
            <person name="Prasanna A.N."/>
            <person name="Walter M.C."/>
            <person name="O'Connor E."/>
            <person name="Balint B."/>
            <person name="Krizsan K."/>
            <person name="Kiss B."/>
            <person name="Hess J."/>
            <person name="Varga T."/>
            <person name="Slot J."/>
            <person name="Riley R."/>
            <person name="Boka B."/>
            <person name="Rigling D."/>
            <person name="Barry K."/>
            <person name="Lee J."/>
            <person name="Mihaltcheva S."/>
            <person name="LaButti K."/>
            <person name="Lipzen A."/>
            <person name="Waldron R."/>
            <person name="Moloney N.M."/>
            <person name="Sperisen C."/>
            <person name="Kredics L."/>
            <person name="Vagvoelgyi C."/>
            <person name="Patrignani A."/>
            <person name="Fitzpatrick D."/>
            <person name="Nagy I."/>
            <person name="Doyle S."/>
            <person name="Anderson J.B."/>
            <person name="Grigoriev I.V."/>
            <person name="Gueldener U."/>
            <person name="Muensterkoetter M."/>
            <person name="Nagy L.G."/>
        </authorList>
    </citation>
    <scope>NUCLEOTIDE SEQUENCE [LARGE SCALE GENOMIC DNA]</scope>
    <source>
        <strain evidence="3">Ar21-2</strain>
    </source>
</reference>
<feature type="transmembrane region" description="Helical" evidence="1">
    <location>
        <begin position="6"/>
        <end position="24"/>
    </location>
</feature>
<evidence type="ECO:0000313" key="3">
    <source>
        <dbReference type="Proteomes" id="UP000217790"/>
    </source>
</evidence>